<evidence type="ECO:0000313" key="3">
    <source>
        <dbReference type="Proteomes" id="UP000279962"/>
    </source>
</evidence>
<accession>A0A385C6B1</accession>
<dbReference type="PANTHER" id="PTHR30336">
    <property type="entry name" value="INNER MEMBRANE PROTEIN, PROBABLE PERMEASE"/>
    <property type="match status" value="1"/>
</dbReference>
<dbReference type="KEGG" id="awu:BEN71_14790"/>
<dbReference type="OrthoDB" id="9782395at2"/>
<protein>
    <submittedName>
        <fullName evidence="2">YdcF family protein</fullName>
    </submittedName>
</protein>
<dbReference type="GO" id="GO:0005886">
    <property type="term" value="C:plasma membrane"/>
    <property type="evidence" value="ECO:0007669"/>
    <property type="project" value="TreeGrafter"/>
</dbReference>
<dbReference type="Pfam" id="PF02698">
    <property type="entry name" value="DUF218"/>
    <property type="match status" value="1"/>
</dbReference>
<evidence type="ECO:0000313" key="2">
    <source>
        <dbReference type="EMBL" id="AYO53383.1"/>
    </source>
</evidence>
<dbReference type="InterPro" id="IPR003848">
    <property type="entry name" value="DUF218"/>
</dbReference>
<dbReference type="InterPro" id="IPR014729">
    <property type="entry name" value="Rossmann-like_a/b/a_fold"/>
</dbReference>
<feature type="domain" description="DUF218" evidence="1">
    <location>
        <begin position="104"/>
        <end position="250"/>
    </location>
</feature>
<name>A0A385C6B1_9GAMM</name>
<dbReference type="GO" id="GO:0000270">
    <property type="term" value="P:peptidoglycan metabolic process"/>
    <property type="evidence" value="ECO:0007669"/>
    <property type="project" value="TreeGrafter"/>
</dbReference>
<evidence type="ECO:0000259" key="1">
    <source>
        <dbReference type="Pfam" id="PF02698"/>
    </source>
</evidence>
<dbReference type="EMBL" id="CP033133">
    <property type="protein sequence ID" value="AYO53383.1"/>
    <property type="molecule type" value="Genomic_DNA"/>
</dbReference>
<dbReference type="GO" id="GO:0043164">
    <property type="term" value="P:Gram-negative-bacterium-type cell wall biogenesis"/>
    <property type="evidence" value="ECO:0007669"/>
    <property type="project" value="TreeGrafter"/>
</dbReference>
<dbReference type="Proteomes" id="UP000279962">
    <property type="component" value="Chromosome"/>
</dbReference>
<gene>
    <name evidence="2" type="ORF">CDG68_06855</name>
</gene>
<dbReference type="InterPro" id="IPR051599">
    <property type="entry name" value="Cell_Envelope_Assoc"/>
</dbReference>
<proteinExistence type="predicted"/>
<reference evidence="2 3" key="1">
    <citation type="submission" date="2018-10" db="EMBL/GenBank/DDBJ databases">
        <title>The complete genome of Acinetobacter wuhouensis strain WCHAW010062.</title>
        <authorList>
            <person name="Hu Y."/>
            <person name="Long H."/>
            <person name="Feng Y."/>
            <person name="Zong Z."/>
        </authorList>
    </citation>
    <scope>NUCLEOTIDE SEQUENCE [LARGE SCALE GENOMIC DNA]</scope>
    <source>
        <strain evidence="2 3">WCHAW010062</strain>
    </source>
</reference>
<dbReference type="RefSeq" id="WP_068975851.1">
    <property type="nucleotide sequence ID" value="NZ_CP031716.1"/>
</dbReference>
<organism evidence="2 3">
    <name type="scientific">Acinetobacter wuhouensis</name>
    <dbReference type="NCBI Taxonomy" id="1879050"/>
    <lineage>
        <taxon>Bacteria</taxon>
        <taxon>Pseudomonadati</taxon>
        <taxon>Pseudomonadota</taxon>
        <taxon>Gammaproteobacteria</taxon>
        <taxon>Moraxellales</taxon>
        <taxon>Moraxellaceae</taxon>
        <taxon>Acinetobacter</taxon>
    </lineage>
</organism>
<dbReference type="AlphaFoldDB" id="A0A385C6B1"/>
<dbReference type="PANTHER" id="PTHR30336:SF4">
    <property type="entry name" value="ENVELOPE BIOGENESIS FACTOR ELYC"/>
    <property type="match status" value="1"/>
</dbReference>
<sequence>MQNNKFFRYIIFIIGLILFLDGFILILFKKWHLGTILPLLIGLIFIISTLNHQRIQQFLAQHLKLKKFWQWGWRLFSIWLISLLAFFGYIHIKAQQNNLTDHVQTIIVLGSGITQGKASPTLARRLDKAGEIAKQQPQSLIIVSGGLGFGESKTEAEIMAQYLQDRDQIQASRILQENKSTSTELNLKNSQAILKAQQLGLDAKIAIVTSDFHTLRAGAIAKKQGYDNFVTVGAETPITTRYNAWLREYFAYLSGWVLGEY</sequence>
<dbReference type="Gene3D" id="3.40.50.620">
    <property type="entry name" value="HUPs"/>
    <property type="match status" value="1"/>
</dbReference>
<dbReference type="CDD" id="cd06259">
    <property type="entry name" value="YdcF-like"/>
    <property type="match status" value="1"/>
</dbReference>